<dbReference type="InterPro" id="IPR052216">
    <property type="entry name" value="CRISPR_Csm3_endoribonuclease"/>
</dbReference>
<proteinExistence type="predicted"/>
<dbReference type="PANTHER" id="PTHR35579">
    <property type="entry name" value="CRISPR SYSTEM CMS ENDORIBONUCLEASE CSM3"/>
    <property type="match status" value="1"/>
</dbReference>
<name>A0A2U9IJ99_9CREN</name>
<dbReference type="AlphaFoldDB" id="A0A2U9IJ99"/>
<feature type="domain" description="CRISPR type III-associated protein" evidence="2">
    <location>
        <begin position="29"/>
        <end position="212"/>
    </location>
</feature>
<dbReference type="KEGG" id="asul:DFR86_00180"/>
<organism evidence="3 4">
    <name type="scientific">Acidianus sulfidivorans JP7</name>
    <dbReference type="NCBI Taxonomy" id="619593"/>
    <lineage>
        <taxon>Archaea</taxon>
        <taxon>Thermoproteota</taxon>
        <taxon>Thermoprotei</taxon>
        <taxon>Sulfolobales</taxon>
        <taxon>Sulfolobaceae</taxon>
        <taxon>Acidianus</taxon>
    </lineage>
</organism>
<sequence length="240" mass="27430">MIQLFKLNFKSNIGFRVGSPDIGDNVIRQLKIGEEGVMIPASSWKGMFRRVSEIVLNNKEHFEGHSNDVDINAITDLAKKDDKFRKIVLSNLNKDVTQINEEELKDLKEIYNEYNCPIERLYGGNYFAGSITISDSVIYNAKIAERTHVTIERKSKKGFEKHLFTEEVVNSEKIGVKVIIRNEFELWKNTLKFLKEVGYFIGASKSRGIGYIVLDDSESEYAVIDNVGEIPKFKEIKGLI</sequence>
<dbReference type="EMBL" id="CP029288">
    <property type="protein sequence ID" value="AWR96119.1"/>
    <property type="molecule type" value="Genomic_DNA"/>
</dbReference>
<evidence type="ECO:0000259" key="2">
    <source>
        <dbReference type="Pfam" id="PF03787"/>
    </source>
</evidence>
<dbReference type="Pfam" id="PF03787">
    <property type="entry name" value="RAMPs"/>
    <property type="match status" value="1"/>
</dbReference>
<keyword evidence="4" id="KW-1185">Reference proteome</keyword>
<evidence type="ECO:0000313" key="4">
    <source>
        <dbReference type="Proteomes" id="UP000248410"/>
    </source>
</evidence>
<dbReference type="GeneID" id="36836339"/>
<evidence type="ECO:0000313" key="3">
    <source>
        <dbReference type="EMBL" id="AWR96119.1"/>
    </source>
</evidence>
<reference evidence="3 4" key="1">
    <citation type="submission" date="2018-05" db="EMBL/GenBank/DDBJ databases">
        <title>Complete Genome Sequences of Extremely Thermoacidophilic, Metal-Mobilizing Type-Strain Members of the Archaeal Family Sulfolobaceae: Acidianus brierleyi DSM-1651T, Acidianus sulfidivorans DSM-18786T, Metallosphaera hakonensis DSM-7519T, and Metallosphaera prunae DSM-10039T.</title>
        <authorList>
            <person name="Counts J.A."/>
            <person name="Kelly R.M."/>
        </authorList>
    </citation>
    <scope>NUCLEOTIDE SEQUENCE [LARGE SCALE GENOMIC DNA]</scope>
    <source>
        <strain evidence="3 4">JP7</strain>
    </source>
</reference>
<accession>A0A2U9IJ99</accession>
<dbReference type="RefSeq" id="WP_110379009.1">
    <property type="nucleotide sequence ID" value="NZ_CP029288.2"/>
</dbReference>
<dbReference type="PANTHER" id="PTHR35579:SF6">
    <property type="entry name" value="DUF324 DOMAIN-CONTAINING PROTEIN"/>
    <property type="match status" value="1"/>
</dbReference>
<gene>
    <name evidence="3" type="ORF">DFR86_00180</name>
</gene>
<dbReference type="OrthoDB" id="34733at2157"/>
<protein>
    <recommendedName>
        <fullName evidence="2">CRISPR type III-associated protein domain-containing protein</fullName>
    </recommendedName>
</protein>
<dbReference type="InterPro" id="IPR005537">
    <property type="entry name" value="RAMP_III_fam"/>
</dbReference>
<keyword evidence="1" id="KW-0051">Antiviral defense</keyword>
<dbReference type="Proteomes" id="UP000248410">
    <property type="component" value="Chromosome"/>
</dbReference>
<evidence type="ECO:0000256" key="1">
    <source>
        <dbReference type="ARBA" id="ARBA00023118"/>
    </source>
</evidence>
<dbReference type="GO" id="GO:0051607">
    <property type="term" value="P:defense response to virus"/>
    <property type="evidence" value="ECO:0007669"/>
    <property type="project" value="UniProtKB-KW"/>
</dbReference>